<organism evidence="2 3">
    <name type="scientific">Marinibacterium profundimaris</name>
    <dbReference type="NCBI Taxonomy" id="1679460"/>
    <lineage>
        <taxon>Bacteria</taxon>
        <taxon>Pseudomonadati</taxon>
        <taxon>Pseudomonadota</taxon>
        <taxon>Alphaproteobacteria</taxon>
        <taxon>Rhodobacterales</taxon>
        <taxon>Paracoccaceae</taxon>
        <taxon>Marinibacterium</taxon>
    </lineage>
</organism>
<evidence type="ECO:0000259" key="1">
    <source>
        <dbReference type="Pfam" id="PF01425"/>
    </source>
</evidence>
<evidence type="ECO:0000313" key="2">
    <source>
        <dbReference type="EMBL" id="OWU70580.1"/>
    </source>
</evidence>
<gene>
    <name evidence="2" type="ORF">ATO3_20190</name>
</gene>
<dbReference type="EMBL" id="AQQR01000011">
    <property type="protein sequence ID" value="OWU70580.1"/>
    <property type="molecule type" value="Genomic_DNA"/>
</dbReference>
<dbReference type="InterPro" id="IPR023631">
    <property type="entry name" value="Amidase_dom"/>
</dbReference>
<dbReference type="OrthoDB" id="9811471at2"/>
<dbReference type="Proteomes" id="UP000215377">
    <property type="component" value="Unassembled WGS sequence"/>
</dbReference>
<dbReference type="Pfam" id="PF01425">
    <property type="entry name" value="Amidase"/>
    <property type="match status" value="1"/>
</dbReference>
<protein>
    <recommendedName>
        <fullName evidence="1">Amidase domain-containing protein</fullName>
    </recommendedName>
</protein>
<evidence type="ECO:0000313" key="3">
    <source>
        <dbReference type="Proteomes" id="UP000215377"/>
    </source>
</evidence>
<proteinExistence type="predicted"/>
<sequence>MTDIAFQPLTLVAAQIKSGAVSPVEVTEAVLAQVEKLNPKLTAYWTVTADLAREQAKQAEAEIAAGRYRGPLHGIPMAVKDLCFTKGIKTTGGMKIYEDFVPDHDATVVENLRNAGAVLIGKLHMTEGATLEHHPEFTEPVNPWKEDLWTGVSSSGSGIAPATGMAYCTIGSDTGGSIRFPSACNNLTGVKPTWGRISRFGIFDLAATFDHLGPMARSAADAAAMLEVLAGHDPKDPTSLNEPVPDYLGLLDGAFGARGMTIGIPNGYIEPDADPETVACLKDAVAELKKVGAKPVDCDFPDVDTFLEKAMSLTMIELAATHADTFPSQSNMYGEWIREGIEAGMAANPVDVANGVIERRKFTGALTDLLDEIDMIAIPVFQKVTPTWDEVRAQQEGGSRALFRFTSPFNASGVPSVTLPCGMTSDGRPIAFQLIGTYGTEAKLLRAAHAYQQVTDWHTAKPPVH</sequence>
<comment type="caution">
    <text evidence="2">The sequence shown here is derived from an EMBL/GenBank/DDBJ whole genome shotgun (WGS) entry which is preliminary data.</text>
</comment>
<dbReference type="RefSeq" id="WP_088651722.1">
    <property type="nucleotide sequence ID" value="NZ_AQQR01000011.1"/>
</dbReference>
<accession>A0A225NE47</accession>
<feature type="domain" description="Amidase" evidence="1">
    <location>
        <begin position="25"/>
        <end position="445"/>
    </location>
</feature>
<dbReference type="InterPro" id="IPR000120">
    <property type="entry name" value="Amidase"/>
</dbReference>
<dbReference type="PANTHER" id="PTHR11895:SF176">
    <property type="entry name" value="AMIDASE AMID-RELATED"/>
    <property type="match status" value="1"/>
</dbReference>
<dbReference type="AlphaFoldDB" id="A0A225NE47"/>
<name>A0A225NE47_9RHOB</name>
<dbReference type="InterPro" id="IPR036928">
    <property type="entry name" value="AS_sf"/>
</dbReference>
<reference evidence="2 3" key="1">
    <citation type="submission" date="2013-04" db="EMBL/GenBank/DDBJ databases">
        <title>Oceanicola sp. 22II1-22F33 Genome Sequencing.</title>
        <authorList>
            <person name="Lai Q."/>
            <person name="Li G."/>
            <person name="Shao Z."/>
        </authorList>
    </citation>
    <scope>NUCLEOTIDE SEQUENCE [LARGE SCALE GENOMIC DNA]</scope>
    <source>
        <strain evidence="2 3">22II1-22F33</strain>
    </source>
</reference>
<dbReference type="PANTHER" id="PTHR11895">
    <property type="entry name" value="TRANSAMIDASE"/>
    <property type="match status" value="1"/>
</dbReference>
<dbReference type="SUPFAM" id="SSF75304">
    <property type="entry name" value="Amidase signature (AS) enzymes"/>
    <property type="match status" value="1"/>
</dbReference>
<keyword evidence="3" id="KW-1185">Reference proteome</keyword>
<dbReference type="Gene3D" id="3.90.1300.10">
    <property type="entry name" value="Amidase signature (AS) domain"/>
    <property type="match status" value="1"/>
</dbReference>
<dbReference type="GO" id="GO:0003824">
    <property type="term" value="F:catalytic activity"/>
    <property type="evidence" value="ECO:0007669"/>
    <property type="project" value="InterPro"/>
</dbReference>